<dbReference type="Proteomes" id="UP001595793">
    <property type="component" value="Unassembled WGS sequence"/>
</dbReference>
<dbReference type="PANTHER" id="PTHR30305">
    <property type="entry name" value="PROTEIN YJDM-RELATED"/>
    <property type="match status" value="1"/>
</dbReference>
<reference evidence="3" key="1">
    <citation type="journal article" date="2019" name="Int. J. Syst. Evol. Microbiol.">
        <title>The Global Catalogue of Microorganisms (GCM) 10K type strain sequencing project: providing services to taxonomists for standard genome sequencing and annotation.</title>
        <authorList>
            <consortium name="The Broad Institute Genomics Platform"/>
            <consortium name="The Broad Institute Genome Sequencing Center for Infectious Disease"/>
            <person name="Wu L."/>
            <person name="Ma J."/>
        </authorList>
    </citation>
    <scope>NUCLEOTIDE SEQUENCE [LARGE SCALE GENOMIC DNA]</scope>
    <source>
        <strain evidence="3">CECT 9128</strain>
    </source>
</reference>
<dbReference type="InterPro" id="IPR013988">
    <property type="entry name" value="YjdM_C"/>
</dbReference>
<dbReference type="Gene3D" id="2.30.30.40">
    <property type="entry name" value="SH3 Domains"/>
    <property type="match status" value="1"/>
</dbReference>
<proteinExistence type="predicted"/>
<gene>
    <name evidence="2" type="ORF">ACFOS1_03355</name>
</gene>
<keyword evidence="3" id="KW-1185">Reference proteome</keyword>
<comment type="caution">
    <text evidence="2">The sequence shown here is derived from an EMBL/GenBank/DDBJ whole genome shotgun (WGS) entry which is preliminary data.</text>
</comment>
<organism evidence="2 3">
    <name type="scientific">Zunongwangia endophytica</name>
    <dbReference type="NCBI Taxonomy" id="1808945"/>
    <lineage>
        <taxon>Bacteria</taxon>
        <taxon>Pseudomonadati</taxon>
        <taxon>Bacteroidota</taxon>
        <taxon>Flavobacteriia</taxon>
        <taxon>Flavobacteriales</taxon>
        <taxon>Flavobacteriaceae</taxon>
        <taxon>Zunongwangia</taxon>
    </lineage>
</organism>
<dbReference type="PANTHER" id="PTHR30305:SF3">
    <property type="entry name" value="PROTEIN YJDM"/>
    <property type="match status" value="1"/>
</dbReference>
<evidence type="ECO:0000313" key="3">
    <source>
        <dbReference type="Proteomes" id="UP001595793"/>
    </source>
</evidence>
<dbReference type="SMART" id="SM00782">
    <property type="entry name" value="PhnA_Zn_Ribbon"/>
    <property type="match status" value="1"/>
</dbReference>
<dbReference type="InterPro" id="IPR013991">
    <property type="entry name" value="PhnaA_N_proteobac"/>
</dbReference>
<sequence length="194" mass="21921">MSVLEKQLVERSGNKCELCGNDQDLQIYQVPPTSEGTLEDSILACSTCVSQIEDPEKVNPNHWHCLNDSMWSEHLPVQVVAWRMLDRLRSEGWPQDLLEMMYLDEEASAWAKATKETEEETEKIIHKDSNGNILADGDSVVLIKDLDVKGANFTAKRGAAVHRISLVWDNAEQIEGRVEGQNIVILTQYVKKTK</sequence>
<dbReference type="Pfam" id="PF03831">
    <property type="entry name" value="YjdM"/>
    <property type="match status" value="1"/>
</dbReference>
<dbReference type="RefSeq" id="WP_290236214.1">
    <property type="nucleotide sequence ID" value="NZ_JAUFPZ010000002.1"/>
</dbReference>
<dbReference type="EMBL" id="JBHSAS010000006">
    <property type="protein sequence ID" value="MFC4026428.1"/>
    <property type="molecule type" value="Genomic_DNA"/>
</dbReference>
<protein>
    <submittedName>
        <fullName evidence="2">PhnA domain-containing protein</fullName>
    </submittedName>
</protein>
<dbReference type="SUPFAM" id="SSF82057">
    <property type="entry name" value="Prokaryotic SH3-related domain"/>
    <property type="match status" value="1"/>
</dbReference>
<name>A0ABV8H5X6_9FLAO</name>
<evidence type="ECO:0000313" key="2">
    <source>
        <dbReference type="EMBL" id="MFC4026428.1"/>
    </source>
</evidence>
<accession>A0ABV8H5X6</accession>
<evidence type="ECO:0000259" key="1">
    <source>
        <dbReference type="SMART" id="SM00782"/>
    </source>
</evidence>
<feature type="domain" description="PhnA protein N-terminal proteobacterial" evidence="1">
    <location>
        <begin position="7"/>
        <end position="53"/>
    </location>
</feature>